<sequence>MENLLIFKRKQYLIAKFLRDVIKEPIVTDDKLRQYGHDIQRLQEALWDVQSMLPYSEYFTGEKRIRDYPSELQAQAFFILGAIKGVPWHMLAIEHGVYVKGNKVRVGDW</sequence>
<organism evidence="1">
    <name type="scientific">Alicyclobacillus phage KKP_3916</name>
    <dbReference type="NCBI Taxonomy" id="3040651"/>
    <lineage>
        <taxon>Viruses</taxon>
        <taxon>Duplodnaviria</taxon>
        <taxon>Heunggongvirae</taxon>
        <taxon>Uroviricota</taxon>
        <taxon>Caudoviricetes</taxon>
    </lineage>
</organism>
<reference evidence="1" key="1">
    <citation type="submission" date="2023-04" db="EMBL/GenBank/DDBJ databases">
        <title>Characterization and genome study of newly isolated Alicyclobacillus-specific phaga.</title>
        <authorList>
            <person name="Shymialevich D."/>
            <person name="Wojcicki M."/>
            <person name="Srednicka P."/>
            <person name="Swider O."/>
        </authorList>
    </citation>
    <scope>NUCLEOTIDE SEQUENCE</scope>
</reference>
<name>A0AAT9V8K8_9CAUD</name>
<proteinExistence type="predicted"/>
<gene>
    <name evidence="1" type="ORF">QB910_000111</name>
</gene>
<evidence type="ECO:0000313" key="1">
    <source>
        <dbReference type="EMBL" id="WJJ55355.1"/>
    </source>
</evidence>
<accession>A0AAT9V8K8</accession>
<dbReference type="EMBL" id="OQ846916">
    <property type="protein sequence ID" value="WJJ55355.1"/>
    <property type="molecule type" value="Genomic_DNA"/>
</dbReference>
<protein>
    <submittedName>
        <fullName evidence="1">Uncharacterized protein</fullName>
    </submittedName>
</protein>